<dbReference type="PANTHER" id="PTHR36183">
    <property type="entry name" value="BETA-GLUCURONIDASE"/>
    <property type="match status" value="1"/>
</dbReference>
<dbReference type="InterPro" id="IPR017853">
    <property type="entry name" value="GH"/>
</dbReference>
<organism evidence="2 3">
    <name type="scientific">Cerrena zonata</name>
    <dbReference type="NCBI Taxonomy" id="2478898"/>
    <lineage>
        <taxon>Eukaryota</taxon>
        <taxon>Fungi</taxon>
        <taxon>Dikarya</taxon>
        <taxon>Basidiomycota</taxon>
        <taxon>Agaricomycotina</taxon>
        <taxon>Agaricomycetes</taxon>
        <taxon>Polyporales</taxon>
        <taxon>Cerrenaceae</taxon>
        <taxon>Cerrena</taxon>
    </lineage>
</organism>
<feature type="signal peptide" evidence="1">
    <location>
        <begin position="1"/>
        <end position="18"/>
    </location>
</feature>
<dbReference type="AlphaFoldDB" id="A0AAW0G278"/>
<evidence type="ECO:0000256" key="1">
    <source>
        <dbReference type="SAM" id="SignalP"/>
    </source>
</evidence>
<feature type="chain" id="PRO_5043586787" description="Glycoside hydrolase family 79 protein" evidence="1">
    <location>
        <begin position="19"/>
        <end position="427"/>
    </location>
</feature>
<gene>
    <name evidence="2" type="ORF">QCA50_012436</name>
</gene>
<comment type="caution">
    <text evidence="2">The sequence shown here is derived from an EMBL/GenBank/DDBJ whole genome shotgun (WGS) entry which is preliminary data.</text>
</comment>
<dbReference type="PANTHER" id="PTHR36183:SF2">
    <property type="entry name" value="BETA-GLUCURONIDASE C-TERMINAL DOMAIN-CONTAINING PROTEIN"/>
    <property type="match status" value="1"/>
</dbReference>
<name>A0AAW0G278_9APHY</name>
<sequence length="427" mass="46288">MNILSLLSLAGGLTTAYASVTVYGITGVVQQTVLAPDATATPSPSVAAYVPPAFNTATLIPPPVPSPAPANQFNVQLLQNRADVNGVSIPQSGAFYGFSIEMSVATQVIGINSTYLNPPFLNLMSHVTERAGHVNIRVGGNTQETAVLVDSLSDGKMIEKDKEQSSNPTLTPTLYITPELLYMLRNVSSLLNARWYLGIPMNDTSKPRLQIAEAAEAILGDYLNGFQLGNEPNLYAAHKHRNDDYNQTSYFGEFGTMIQAINSDNQVTIKNNIIAPSISDTFWSPESLWDTGFLDSYGSSLGTIAVERYPDNNCAAAFPSPDTANSIVDPQERFPKYLNHKDYIIDTLAPYLNTANIAQSMGKPFMMFETNTASCGGFLGISDSFGAALWVLDYGLQMAYSNFTGSLLHVGGVSDVYNPFNRNSIYY</sequence>
<proteinExistence type="predicted"/>
<dbReference type="Gene3D" id="3.20.20.80">
    <property type="entry name" value="Glycosidases"/>
    <property type="match status" value="1"/>
</dbReference>
<reference evidence="2 3" key="1">
    <citation type="submission" date="2022-09" db="EMBL/GenBank/DDBJ databases">
        <authorList>
            <person name="Palmer J.M."/>
        </authorList>
    </citation>
    <scope>NUCLEOTIDE SEQUENCE [LARGE SCALE GENOMIC DNA]</scope>
    <source>
        <strain evidence="2 3">DSM 7382</strain>
    </source>
</reference>
<evidence type="ECO:0000313" key="2">
    <source>
        <dbReference type="EMBL" id="KAK7684489.1"/>
    </source>
</evidence>
<dbReference type="Proteomes" id="UP001385951">
    <property type="component" value="Unassembled WGS sequence"/>
</dbReference>
<dbReference type="SUPFAM" id="SSF51445">
    <property type="entry name" value="(Trans)glycosidases"/>
    <property type="match status" value="1"/>
</dbReference>
<accession>A0AAW0G278</accession>
<dbReference type="InterPro" id="IPR052974">
    <property type="entry name" value="GH79_Enzymes"/>
</dbReference>
<keyword evidence="3" id="KW-1185">Reference proteome</keyword>
<keyword evidence="1" id="KW-0732">Signal</keyword>
<protein>
    <recommendedName>
        <fullName evidence="4">Glycoside hydrolase family 79 protein</fullName>
    </recommendedName>
</protein>
<dbReference type="EMBL" id="JASBNA010000025">
    <property type="protein sequence ID" value="KAK7684489.1"/>
    <property type="molecule type" value="Genomic_DNA"/>
</dbReference>
<evidence type="ECO:0008006" key="4">
    <source>
        <dbReference type="Google" id="ProtNLM"/>
    </source>
</evidence>
<evidence type="ECO:0000313" key="3">
    <source>
        <dbReference type="Proteomes" id="UP001385951"/>
    </source>
</evidence>